<protein>
    <submittedName>
        <fullName evidence="7">Afadin-like</fullName>
    </submittedName>
</protein>
<dbReference type="Pfam" id="PF00595">
    <property type="entry name" value="PDZ"/>
    <property type="match status" value="1"/>
</dbReference>
<feature type="compositionally biased region" description="Basic residues" evidence="2">
    <location>
        <begin position="154"/>
        <end position="172"/>
    </location>
</feature>
<feature type="region of interest" description="Disordered" evidence="2">
    <location>
        <begin position="1567"/>
        <end position="1865"/>
    </location>
</feature>
<dbReference type="OrthoDB" id="6260541at2759"/>
<dbReference type="PANTHER" id="PTHR10398:SF2">
    <property type="entry name" value="AFADIN"/>
    <property type="match status" value="1"/>
</dbReference>
<feature type="compositionally biased region" description="Basic and acidic residues" evidence="2">
    <location>
        <begin position="1406"/>
        <end position="1423"/>
    </location>
</feature>
<evidence type="ECO:0000259" key="3">
    <source>
        <dbReference type="PROSITE" id="PS50106"/>
    </source>
</evidence>
<dbReference type="GO" id="GO:0007155">
    <property type="term" value="P:cell adhesion"/>
    <property type="evidence" value="ECO:0007669"/>
    <property type="project" value="UniProtKB-KW"/>
</dbReference>
<feature type="region of interest" description="Disordered" evidence="2">
    <location>
        <begin position="153"/>
        <end position="203"/>
    </location>
</feature>
<feature type="compositionally biased region" description="Basic and acidic residues" evidence="2">
    <location>
        <begin position="173"/>
        <end position="193"/>
    </location>
</feature>
<dbReference type="PANTHER" id="PTHR10398">
    <property type="entry name" value="AFADIN"/>
    <property type="match status" value="1"/>
</dbReference>
<dbReference type="FunFam" id="2.30.42.10:FF:000032">
    <property type="entry name" value="Afadin isoform A"/>
    <property type="match status" value="1"/>
</dbReference>
<dbReference type="SMART" id="SM01132">
    <property type="entry name" value="DIL"/>
    <property type="match status" value="1"/>
</dbReference>
<dbReference type="Pfam" id="PF00498">
    <property type="entry name" value="FHA"/>
    <property type="match status" value="1"/>
</dbReference>
<dbReference type="PROSITE" id="PS50106">
    <property type="entry name" value="PDZ"/>
    <property type="match status" value="1"/>
</dbReference>
<dbReference type="InterPro" id="IPR000159">
    <property type="entry name" value="RA_dom"/>
</dbReference>
<feature type="compositionally biased region" description="Pro residues" evidence="2">
    <location>
        <begin position="2201"/>
        <end position="2215"/>
    </location>
</feature>
<reference evidence="7" key="2">
    <citation type="submission" date="2025-08" db="UniProtKB">
        <authorList>
            <consortium name="RefSeq"/>
        </authorList>
    </citation>
    <scope>IDENTIFICATION</scope>
    <source>
        <strain evidence="7">S238N-H82</strain>
        <tissue evidence="7">Testes</tissue>
    </source>
</reference>
<dbReference type="PROSITE" id="PS51126">
    <property type="entry name" value="DILUTE"/>
    <property type="match status" value="1"/>
</dbReference>
<feature type="compositionally biased region" description="Basic and acidic residues" evidence="2">
    <location>
        <begin position="1570"/>
        <end position="1586"/>
    </location>
</feature>
<feature type="compositionally biased region" description="Low complexity" evidence="2">
    <location>
        <begin position="1427"/>
        <end position="1443"/>
    </location>
</feature>
<dbReference type="Pfam" id="PF00788">
    <property type="entry name" value="RA"/>
    <property type="match status" value="2"/>
</dbReference>
<dbReference type="SUPFAM" id="SSF54236">
    <property type="entry name" value="Ubiquitin-like"/>
    <property type="match status" value="2"/>
</dbReference>
<dbReference type="CDD" id="cd01782">
    <property type="entry name" value="RA1_Afadin"/>
    <property type="match status" value="1"/>
</dbReference>
<dbReference type="InterPro" id="IPR001478">
    <property type="entry name" value="PDZ"/>
</dbReference>
<feature type="domain" description="Ras-associating" evidence="4">
    <location>
        <begin position="248"/>
        <end position="374"/>
    </location>
</feature>
<feature type="domain" description="Ras-associating" evidence="4">
    <location>
        <begin position="39"/>
        <end position="135"/>
    </location>
</feature>
<dbReference type="PROSITE" id="PS50200">
    <property type="entry name" value="RA"/>
    <property type="match status" value="2"/>
</dbReference>
<feature type="region of interest" description="Disordered" evidence="2">
    <location>
        <begin position="515"/>
        <end position="588"/>
    </location>
</feature>
<dbReference type="InterPro" id="IPR000253">
    <property type="entry name" value="FHA_dom"/>
</dbReference>
<feature type="compositionally biased region" description="Polar residues" evidence="2">
    <location>
        <begin position="2291"/>
        <end position="2305"/>
    </location>
</feature>
<dbReference type="InterPro" id="IPR002710">
    <property type="entry name" value="Dilute_dom"/>
</dbReference>
<feature type="compositionally biased region" description="Pro residues" evidence="2">
    <location>
        <begin position="1787"/>
        <end position="1810"/>
    </location>
</feature>
<feature type="compositionally biased region" description="Basic and acidic residues" evidence="2">
    <location>
        <begin position="1932"/>
        <end position="1970"/>
    </location>
</feature>
<dbReference type="CDD" id="cd01781">
    <property type="entry name" value="RA2_Afadin"/>
    <property type="match status" value="1"/>
</dbReference>
<dbReference type="Gene3D" id="2.60.200.20">
    <property type="match status" value="1"/>
</dbReference>
<name>A0A9J7N0G8_BRAFL</name>
<proteinExistence type="predicted"/>
<evidence type="ECO:0000256" key="1">
    <source>
        <dbReference type="ARBA" id="ARBA00022889"/>
    </source>
</evidence>
<dbReference type="InterPro" id="IPR028842">
    <property type="entry name" value="Afadin"/>
</dbReference>
<dbReference type="SMART" id="SM00228">
    <property type="entry name" value="PDZ"/>
    <property type="match status" value="1"/>
</dbReference>
<keyword evidence="6" id="KW-1185">Reference proteome</keyword>
<feature type="compositionally biased region" description="Basic and acidic residues" evidence="2">
    <location>
        <begin position="2219"/>
        <end position="2231"/>
    </location>
</feature>
<dbReference type="InterPro" id="IPR008984">
    <property type="entry name" value="SMAD_FHA_dom_sf"/>
</dbReference>
<dbReference type="InterPro" id="IPR036034">
    <property type="entry name" value="PDZ_sf"/>
</dbReference>
<feature type="compositionally biased region" description="Polar residues" evidence="2">
    <location>
        <begin position="1285"/>
        <end position="1297"/>
    </location>
</feature>
<evidence type="ECO:0000259" key="4">
    <source>
        <dbReference type="PROSITE" id="PS50200"/>
    </source>
</evidence>
<dbReference type="RefSeq" id="XP_035685640.1">
    <property type="nucleotide sequence ID" value="XM_035829747.1"/>
</dbReference>
<dbReference type="GO" id="GO:0032880">
    <property type="term" value="P:regulation of protein localization"/>
    <property type="evidence" value="ECO:0000318"/>
    <property type="project" value="GO_Central"/>
</dbReference>
<feature type="domain" description="Dilute" evidence="5">
    <location>
        <begin position="666"/>
        <end position="1032"/>
    </location>
</feature>
<dbReference type="InterPro" id="IPR037977">
    <property type="entry name" value="CBD_Afadin"/>
</dbReference>
<dbReference type="FunFam" id="3.10.20.90:FF:000025">
    <property type="entry name" value="Afadin, adherens junction formation factor"/>
    <property type="match status" value="1"/>
</dbReference>
<dbReference type="Proteomes" id="UP000001554">
    <property type="component" value="Chromosome 9"/>
</dbReference>
<feature type="compositionally biased region" description="Basic and acidic residues" evidence="2">
    <location>
        <begin position="2112"/>
        <end position="2173"/>
    </location>
</feature>
<feature type="compositionally biased region" description="Basic and acidic residues" evidence="2">
    <location>
        <begin position="2000"/>
        <end position="2080"/>
    </location>
</feature>
<dbReference type="GO" id="GO:0005912">
    <property type="term" value="C:adherens junction"/>
    <property type="evidence" value="ECO:0000318"/>
    <property type="project" value="GO_Central"/>
</dbReference>
<feature type="compositionally biased region" description="Acidic residues" evidence="2">
    <location>
        <begin position="1971"/>
        <end position="1981"/>
    </location>
</feature>
<feature type="compositionally biased region" description="Basic and acidic residues" evidence="2">
    <location>
        <begin position="1658"/>
        <end position="1667"/>
    </location>
</feature>
<dbReference type="CDD" id="cd15471">
    <property type="entry name" value="Myo5p-like_CBD_afadin"/>
    <property type="match status" value="1"/>
</dbReference>
<feature type="region of interest" description="Disordered" evidence="2">
    <location>
        <begin position="2000"/>
        <end position="2378"/>
    </location>
</feature>
<dbReference type="GeneID" id="118422231"/>
<feature type="compositionally biased region" description="Low complexity" evidence="2">
    <location>
        <begin position="1609"/>
        <end position="1624"/>
    </location>
</feature>
<feature type="compositionally biased region" description="Basic residues" evidence="2">
    <location>
        <begin position="379"/>
        <end position="388"/>
    </location>
</feature>
<evidence type="ECO:0000313" key="6">
    <source>
        <dbReference type="Proteomes" id="UP000001554"/>
    </source>
</evidence>
<feature type="domain" description="PDZ" evidence="3">
    <location>
        <begin position="1169"/>
        <end position="1254"/>
    </location>
</feature>
<accession>A0A9J7N0G8</accession>
<feature type="region of interest" description="Disordered" evidence="2">
    <location>
        <begin position="1268"/>
        <end position="1369"/>
    </location>
</feature>
<dbReference type="CDD" id="cd22711">
    <property type="entry name" value="FHA_AFDN"/>
    <property type="match status" value="1"/>
</dbReference>
<dbReference type="SUPFAM" id="SSF50156">
    <property type="entry name" value="PDZ domain-like"/>
    <property type="match status" value="1"/>
</dbReference>
<dbReference type="Gene3D" id="3.10.20.90">
    <property type="entry name" value="Phosphatidylinositol 3-kinase Catalytic Subunit, Chain A, domain 1"/>
    <property type="match status" value="2"/>
</dbReference>
<dbReference type="GO" id="GO:0050839">
    <property type="term" value="F:cell adhesion molecule binding"/>
    <property type="evidence" value="ECO:0000318"/>
    <property type="project" value="GO_Central"/>
</dbReference>
<evidence type="ECO:0000313" key="7">
    <source>
        <dbReference type="RefSeq" id="XP_035685640.1"/>
    </source>
</evidence>
<gene>
    <name evidence="7" type="primary">LOC118422231</name>
</gene>
<feature type="compositionally biased region" description="Pro residues" evidence="2">
    <location>
        <begin position="1769"/>
        <end position="1780"/>
    </location>
</feature>
<feature type="compositionally biased region" description="Low complexity" evidence="2">
    <location>
        <begin position="2102"/>
        <end position="2111"/>
    </location>
</feature>
<dbReference type="InterPro" id="IPR029071">
    <property type="entry name" value="Ubiquitin-like_domsf"/>
</dbReference>
<dbReference type="Gene3D" id="2.30.42.10">
    <property type="match status" value="1"/>
</dbReference>
<feature type="compositionally biased region" description="Basic and acidic residues" evidence="2">
    <location>
        <begin position="1454"/>
        <end position="1463"/>
    </location>
</feature>
<reference evidence="6" key="1">
    <citation type="journal article" date="2020" name="Nat. Ecol. Evol.">
        <title>Deeply conserved synteny resolves early events in vertebrate evolution.</title>
        <authorList>
            <person name="Simakov O."/>
            <person name="Marletaz F."/>
            <person name="Yue J.X."/>
            <person name="O'Connell B."/>
            <person name="Jenkins J."/>
            <person name="Brandt A."/>
            <person name="Calef R."/>
            <person name="Tung C.H."/>
            <person name="Huang T.K."/>
            <person name="Schmutz J."/>
            <person name="Satoh N."/>
            <person name="Yu J.K."/>
            <person name="Putnam N.H."/>
            <person name="Green R.E."/>
            <person name="Rokhsar D.S."/>
        </authorList>
    </citation>
    <scope>NUCLEOTIDE SEQUENCE [LARGE SCALE GENOMIC DNA]</scope>
    <source>
        <strain evidence="6">S238N-H82</strain>
    </source>
</reference>
<dbReference type="SMART" id="SM00314">
    <property type="entry name" value="RA"/>
    <property type="match status" value="2"/>
</dbReference>
<feature type="compositionally biased region" description="Basic and acidic residues" evidence="2">
    <location>
        <begin position="2316"/>
        <end position="2353"/>
    </location>
</feature>
<dbReference type="GO" id="GO:0007165">
    <property type="term" value="P:signal transduction"/>
    <property type="evidence" value="ECO:0007669"/>
    <property type="project" value="InterPro"/>
</dbReference>
<feature type="region of interest" description="Disordered" evidence="2">
    <location>
        <begin position="1386"/>
        <end position="1478"/>
    </location>
</feature>
<feature type="compositionally biased region" description="Polar residues" evidence="2">
    <location>
        <begin position="2232"/>
        <end position="2243"/>
    </location>
</feature>
<dbReference type="KEGG" id="bfo:118422231"/>
<feature type="compositionally biased region" description="Polar residues" evidence="2">
    <location>
        <begin position="1143"/>
        <end position="1152"/>
    </location>
</feature>
<feature type="region of interest" description="Disordered" evidence="2">
    <location>
        <begin position="1114"/>
        <end position="1162"/>
    </location>
</feature>
<feature type="compositionally biased region" description="Low complexity" evidence="2">
    <location>
        <begin position="1390"/>
        <end position="1403"/>
    </location>
</feature>
<feature type="compositionally biased region" description="Basic and acidic residues" evidence="2">
    <location>
        <begin position="2090"/>
        <end position="2101"/>
    </location>
</feature>
<organism evidence="6 7">
    <name type="scientific">Branchiostoma floridae</name>
    <name type="common">Florida lancelet</name>
    <name type="synonym">Amphioxus</name>
    <dbReference type="NCBI Taxonomy" id="7739"/>
    <lineage>
        <taxon>Eukaryota</taxon>
        <taxon>Metazoa</taxon>
        <taxon>Chordata</taxon>
        <taxon>Cephalochordata</taxon>
        <taxon>Leptocardii</taxon>
        <taxon>Amphioxiformes</taxon>
        <taxon>Branchiostomatidae</taxon>
        <taxon>Branchiostoma</taxon>
    </lineage>
</organism>
<feature type="compositionally biased region" description="Low complexity" evidence="2">
    <location>
        <begin position="1349"/>
        <end position="1360"/>
    </location>
</feature>
<feature type="compositionally biased region" description="Polar residues" evidence="2">
    <location>
        <begin position="527"/>
        <end position="551"/>
    </location>
</feature>
<dbReference type="CDD" id="cd06789">
    <property type="entry name" value="PDZ_AFDN-like"/>
    <property type="match status" value="1"/>
</dbReference>
<sequence>MAALNREQERQRLTNIIRQWNANRLDLFELSEPNEDLEFHGVMRFFHQDTDSKERVTTKCIRVSSTATTAAVIETLVEKFRPDMRMLTTPVYGLYEVHANGEERRLDDNEKPLLVQLNWNKDDREGRFLLKREDNLNVSGTGDYFEDKSVMQNFKRKPSKKEKKEEKKKKKKEALAAKGKENSPKVSLPKDDTPTSPGGEESAAEKLYQELPESGFTRSISNPEAVMRRRRQQKLEKKLQQFMSGPSSGGTLKVYAETIKPEVPYKTLLLSTNDTAAFVVKESLEKYGLDKEDPLDYCLVQVQLPPGTSTWRRIGNNLSPIREVQLPPGSTTVTETGGWGRELILDDDDCPLQILMDWPAQKGTLAFQLKRRPSDAHGQKRKPKKSKSSSKSSESDSYQDMGPVPQDRLPFMVELNPDGSEMLKPRLHRLQPNVTEVGSERSSATSGQYLQLFSPNVKPRHCVIANMEGVVTVTPTNHDAETYVNGQRIYETTMLQHNSVVRFGKMHTFRFCEPVPVEKSQGGRPDVTQSSPRRGPTEQSSPSSGQANFETTFDVDGHIETVSSPVNKTPPRGLQERPVDVPNEHMPPVRSNIPFETVLPASIEYRDSTEEQLLSQVISEVNGAAVQFKLAPTYTLYMAARHRIASDARNVQTAAERLHRLNSMTIRVASMISRTIQEGSAIAGVLAFWMANASELLHFLKMDRDTSRQTQEAQGILGDAVQMAFRSASLSITFIFPVKPSDADQGRFWMLEAGWKLGSFLDMRDLPIFLNYHAYHPSNSPGYLPIARSASCSPAVPIFCCLGRRKLRSKSRAKSEPVLTVQSETIPAVAKSCEQLTLETDDGDHSAHSSERSFRTSAKENPARISGRWLSPNSGMKGGKPNIGDVLNTLSSAMSLLRRCRVNAALTIQLFSQLFHFINMWLFNKVVMEPHLGLCTRMWGLKLKRRLGRVELWAEKQGLELAADCHLCRVIQAAHLLQAPKHSAEDIASISSTCFKLNSMQLRALLEQYRPDPNEPRIPQDLIESVVSVAENTADELTRSDGGDVRLEEDSDLQLPFLLPEDGYSCDIVRGVPTGLQEFLDPLVSAGLLRMNIHPNAPGVWTIYFTPEAQEAARNMGSPGEQIPKEKLRSVSQQVHPEGHPSFQGSEQSLHTPESRYPPTPKGEAEVIDVSFSKNSSGMGLSIVAAKGAGQDQLGIYVKSVVKGGAADLDGRLAAGDQLLEVDGHNLVGLSQERAAALMTQTGQTVNLKVAKQGAIYHGLATLLSQPSPVMQSRVSRRSLGPTALSPSQGGDTTPSKTRPKSEDILARHTNQVSTPPWREKMAPEGEGSGTVQRREEYRSSPHLHNTNSKSKSVSDIVSDAEARGRRARNEIESVREQIKVRRIIRRSHSASQSRSRSSSLSRLVNDLESRDWKAKEEADVLKGARSPRSPLSPRSPKSPSPRGNRSFNWPPPKQEDVRKSDKLSNGVPDIGKENSKTRWSNEIMMNGDVSNGVVHHIKRSAITHNVRPFGKEIKRSRSCSELKEEFEKKEKEAKEGLDTLRLSMKTQASLSTTELGRIRKAVSISDYQSKAEERDKQAKRDEEMLSQKSRRHSEGSTKYYVSAYSQMYGQGRPSPQQQGGYRPAASNPNIQAHLKQPPREAPRSQSTSNLGYPQQGEPRRVGEMRRGPPPPQRSPNTTSNYADPRGDRYGAPDHRRDYMNVDPRDRHPANDQDRNYVEQRYLPPEARDRYAPVGHAKERYPPQDQQAPRYNVTYRAEPYGTKPGYSDSPPPPPPPPPPENYDGVPPDLPPPPPDPRYNDSPPPPPPPPAEMIGRYPGGRQQSDSPRAKLAETMRAAPYNPEQPSQLKLRHTDGPQQYGSEEERRFMEIQEIEVDAEKRKQRMNGNKNYTSEVTYVLEKSDTLSPSPWEREKRVYIEKQINEQLKQMREQEIQELEGKNYRRPEEEDRLRKLRMEDQFQRRAEEARRRSEEEEEAASESDEEPHPKQLVRVVAEEAEAAKQRIIEKDHQRMYEEERREMERIKEQEHRLQQLQAERDEQRQRLGQKMDKREREQEEWLEKQRQLREQQRIEQDESRRLQVEEEEQMRHRKQEEIRIKREQDQQALRQIQAQRESEEKAYREAERKRREAEYLTKRQRERERERLRQERQERERLLLERKLTSETLIYKKRDSASDQSSDASSPTAREHPGVQSTRVNAYQIPPPEKTYIAPPAPPQRKSSYESLRDSDRYNDNSSRPYNNYNDYDQERKPSPPSKPSYDALHPPSSTASYHSSASSSSSPSHKPDDFSSPANSQGLNTYNTSVAGTTPGIIGAQEVYRDPVMRKKAEKKAQAMEAAKKKPGPEKLSFKDRMKMFDQGQTIEKPRTSKWLKEHAPETVG</sequence>
<feature type="compositionally biased region" description="Low complexity" evidence="2">
    <location>
        <begin position="2263"/>
        <end position="2281"/>
    </location>
</feature>
<evidence type="ECO:0000259" key="5">
    <source>
        <dbReference type="PROSITE" id="PS51126"/>
    </source>
</evidence>
<feature type="compositionally biased region" description="Basic and acidic residues" evidence="2">
    <location>
        <begin position="1726"/>
        <end position="1742"/>
    </location>
</feature>
<dbReference type="SUPFAM" id="SSF49879">
    <property type="entry name" value="SMAD/FHA domain"/>
    <property type="match status" value="1"/>
</dbReference>
<keyword evidence="1" id="KW-0130">Cell adhesion</keyword>
<feature type="compositionally biased region" description="Basic and acidic residues" evidence="2">
    <location>
        <begin position="574"/>
        <end position="583"/>
    </location>
</feature>
<feature type="region of interest" description="Disordered" evidence="2">
    <location>
        <begin position="370"/>
        <end position="411"/>
    </location>
</feature>
<feature type="compositionally biased region" description="Basic and acidic residues" evidence="2">
    <location>
        <begin position="2361"/>
        <end position="2378"/>
    </location>
</feature>
<feature type="compositionally biased region" description="Polar residues" evidence="2">
    <location>
        <begin position="1644"/>
        <end position="1653"/>
    </location>
</feature>
<feature type="region of interest" description="Disordered" evidence="2">
    <location>
        <begin position="1932"/>
        <end position="1988"/>
    </location>
</feature>
<dbReference type="Pfam" id="PF01843">
    <property type="entry name" value="DIL"/>
    <property type="match status" value="1"/>
</dbReference>
<feature type="compositionally biased region" description="Basic and acidic residues" evidence="2">
    <location>
        <begin position="1685"/>
        <end position="1718"/>
    </location>
</feature>
<evidence type="ECO:0000256" key="2">
    <source>
        <dbReference type="SAM" id="MobiDB-lite"/>
    </source>
</evidence>
<dbReference type="OMA" id="PSLAFWM"/>